<keyword evidence="7 8" id="KW-0472">Membrane</keyword>
<dbReference type="OrthoDB" id="9792889at2"/>
<keyword evidence="10" id="KW-1185">Reference proteome</keyword>
<dbReference type="GO" id="GO:0033214">
    <property type="term" value="P:siderophore-iron import into cell"/>
    <property type="evidence" value="ECO:0007669"/>
    <property type="project" value="TreeGrafter"/>
</dbReference>
<evidence type="ECO:0000256" key="2">
    <source>
        <dbReference type="ARBA" id="ARBA00007935"/>
    </source>
</evidence>
<feature type="transmembrane region" description="Helical" evidence="8">
    <location>
        <begin position="171"/>
        <end position="197"/>
    </location>
</feature>
<evidence type="ECO:0000256" key="6">
    <source>
        <dbReference type="ARBA" id="ARBA00022989"/>
    </source>
</evidence>
<dbReference type="RefSeq" id="WP_093750915.1">
    <property type="nucleotide sequence ID" value="NZ_BSYN01000002.1"/>
</dbReference>
<dbReference type="InterPro" id="IPR000522">
    <property type="entry name" value="ABC_transptr_permease_BtuC"/>
</dbReference>
<dbReference type="EMBL" id="FNNG01000002">
    <property type="protein sequence ID" value="SDW42640.1"/>
    <property type="molecule type" value="Genomic_DNA"/>
</dbReference>
<feature type="transmembrane region" description="Helical" evidence="8">
    <location>
        <begin position="218"/>
        <end position="238"/>
    </location>
</feature>
<reference evidence="9 10" key="1">
    <citation type="submission" date="2016-10" db="EMBL/GenBank/DDBJ databases">
        <authorList>
            <person name="de Groot N.N."/>
        </authorList>
    </citation>
    <scope>NUCLEOTIDE SEQUENCE [LARGE SCALE GENOMIC DNA]</scope>
    <source>
        <strain evidence="9 10">DSM 23310</strain>
    </source>
</reference>
<feature type="transmembrane region" description="Helical" evidence="8">
    <location>
        <begin position="145"/>
        <end position="165"/>
    </location>
</feature>
<feature type="transmembrane region" description="Helical" evidence="8">
    <location>
        <begin position="335"/>
        <end position="355"/>
    </location>
</feature>
<dbReference type="GO" id="GO:0005886">
    <property type="term" value="C:plasma membrane"/>
    <property type="evidence" value="ECO:0007669"/>
    <property type="project" value="UniProtKB-SubCell"/>
</dbReference>
<evidence type="ECO:0000313" key="9">
    <source>
        <dbReference type="EMBL" id="SDW42640.1"/>
    </source>
</evidence>
<keyword evidence="6 8" id="KW-1133">Transmembrane helix</keyword>
<evidence type="ECO:0000256" key="5">
    <source>
        <dbReference type="ARBA" id="ARBA00022692"/>
    </source>
</evidence>
<keyword evidence="3" id="KW-0813">Transport</keyword>
<dbReference type="Proteomes" id="UP000198828">
    <property type="component" value="Unassembled WGS sequence"/>
</dbReference>
<evidence type="ECO:0000256" key="1">
    <source>
        <dbReference type="ARBA" id="ARBA00004651"/>
    </source>
</evidence>
<feature type="transmembrane region" description="Helical" evidence="8">
    <location>
        <begin position="117"/>
        <end position="136"/>
    </location>
</feature>
<keyword evidence="4" id="KW-1003">Cell membrane</keyword>
<feature type="transmembrane region" description="Helical" evidence="8">
    <location>
        <begin position="266"/>
        <end position="293"/>
    </location>
</feature>
<evidence type="ECO:0000256" key="8">
    <source>
        <dbReference type="SAM" id="Phobius"/>
    </source>
</evidence>
<sequence length="361" mass="38585">MNITKSNKASYQNALYNEYLIRNKAIIILLIILQVIAFFLAINAGASNISPKEAILAILGLSDSKSISIVRNIRMPRIVSGIISGIGLSLAGCIMQNNLRNPLASPSILGVSNAAAFGANVAILLLGAGTIVNIGLGEIQINNPYMVTICAIIFSILSTLLIIFLSTIGHFTIYSIILAGTALNSLFSAGIIILQYFSSDTTKVAAAIFWTFGDLSRASWREIAIMGIVVFIAVVYFMSHRWDYNVLATGDETAKSLGVDVERIRFGGMVMASILTAVTVSFLGTIGFIGLVCPQITRKIVGSDNRYLIPASAIMGSLILLISDTLARVVLSPQVLPVGAVTSFIGAPLFLYFLIKGDITR</sequence>
<comment type="subcellular location">
    <subcellularLocation>
        <location evidence="1">Cell membrane</location>
        <topology evidence="1">Multi-pass membrane protein</topology>
    </subcellularLocation>
</comment>
<feature type="transmembrane region" description="Helical" evidence="8">
    <location>
        <begin position="305"/>
        <end position="323"/>
    </location>
</feature>
<evidence type="ECO:0000313" key="10">
    <source>
        <dbReference type="Proteomes" id="UP000198828"/>
    </source>
</evidence>
<dbReference type="Pfam" id="PF01032">
    <property type="entry name" value="FecCD"/>
    <property type="match status" value="1"/>
</dbReference>
<dbReference type="PANTHER" id="PTHR30472">
    <property type="entry name" value="FERRIC ENTEROBACTIN TRANSPORT SYSTEM PERMEASE PROTEIN"/>
    <property type="match status" value="1"/>
</dbReference>
<feature type="transmembrane region" description="Helical" evidence="8">
    <location>
        <begin position="25"/>
        <end position="46"/>
    </location>
</feature>
<organism evidence="9 10">
    <name type="scientific">Tepidimicrobium xylanilyticum</name>
    <dbReference type="NCBI Taxonomy" id="1123352"/>
    <lineage>
        <taxon>Bacteria</taxon>
        <taxon>Bacillati</taxon>
        <taxon>Bacillota</taxon>
        <taxon>Tissierellia</taxon>
        <taxon>Tissierellales</taxon>
        <taxon>Tepidimicrobiaceae</taxon>
        <taxon>Tepidimicrobium</taxon>
    </lineage>
</organism>
<dbReference type="Gene3D" id="1.10.3470.10">
    <property type="entry name" value="ABC transporter involved in vitamin B12 uptake, BtuC"/>
    <property type="match status" value="1"/>
</dbReference>
<dbReference type="PANTHER" id="PTHR30472:SF25">
    <property type="entry name" value="ABC TRANSPORTER PERMEASE PROTEIN MJ0876-RELATED"/>
    <property type="match status" value="1"/>
</dbReference>
<accession>A0A1H2TFM7</accession>
<protein>
    <submittedName>
        <fullName evidence="9">Iron complex transport system permease protein</fullName>
    </submittedName>
</protein>
<dbReference type="CDD" id="cd06550">
    <property type="entry name" value="TM_ABC_iron-siderophores_like"/>
    <property type="match status" value="1"/>
</dbReference>
<evidence type="ECO:0000256" key="3">
    <source>
        <dbReference type="ARBA" id="ARBA00022448"/>
    </source>
</evidence>
<dbReference type="GO" id="GO:0022857">
    <property type="term" value="F:transmembrane transporter activity"/>
    <property type="evidence" value="ECO:0007669"/>
    <property type="project" value="InterPro"/>
</dbReference>
<name>A0A1H2TFM7_9FIRM</name>
<evidence type="ECO:0000256" key="4">
    <source>
        <dbReference type="ARBA" id="ARBA00022475"/>
    </source>
</evidence>
<gene>
    <name evidence="9" type="ORF">SAMN05660923_00699</name>
</gene>
<proteinExistence type="inferred from homology"/>
<evidence type="ECO:0000256" key="7">
    <source>
        <dbReference type="ARBA" id="ARBA00023136"/>
    </source>
</evidence>
<dbReference type="InterPro" id="IPR037294">
    <property type="entry name" value="ABC_BtuC-like"/>
</dbReference>
<feature type="transmembrane region" description="Helical" evidence="8">
    <location>
        <begin position="78"/>
        <end position="97"/>
    </location>
</feature>
<keyword evidence="5 8" id="KW-0812">Transmembrane</keyword>
<comment type="similarity">
    <text evidence="2">Belongs to the binding-protein-dependent transport system permease family. FecCD subfamily.</text>
</comment>
<dbReference type="SUPFAM" id="SSF81345">
    <property type="entry name" value="ABC transporter involved in vitamin B12 uptake, BtuC"/>
    <property type="match status" value="1"/>
</dbReference>
<dbReference type="AlphaFoldDB" id="A0A1H2TFM7"/>
<dbReference type="FunFam" id="1.10.3470.10:FF:000001">
    <property type="entry name" value="Vitamin B12 ABC transporter permease BtuC"/>
    <property type="match status" value="1"/>
</dbReference>